<comment type="subcellular location">
    <subcellularLocation>
        <location evidence="1">Membrane</location>
    </subcellularLocation>
</comment>
<protein>
    <recommendedName>
        <fullName evidence="8">Glutathione S-transferase</fullName>
    </recommendedName>
</protein>
<keyword evidence="2 5" id="KW-0812">Transmembrane</keyword>
<comment type="caution">
    <text evidence="6">The sequence shown here is derived from an EMBL/GenBank/DDBJ whole genome shotgun (WGS) entry which is preliminary data.</text>
</comment>
<evidence type="ECO:0000256" key="3">
    <source>
        <dbReference type="ARBA" id="ARBA00022989"/>
    </source>
</evidence>
<dbReference type="InterPro" id="IPR001129">
    <property type="entry name" value="Membr-assoc_MAPEG"/>
</dbReference>
<dbReference type="PANTHER" id="PTHR35814:SF1">
    <property type="entry name" value="GLUTATHIONE S-TRANSFERASE-RELATED"/>
    <property type="match status" value="1"/>
</dbReference>
<evidence type="ECO:0000256" key="2">
    <source>
        <dbReference type="ARBA" id="ARBA00022692"/>
    </source>
</evidence>
<evidence type="ECO:0000256" key="5">
    <source>
        <dbReference type="SAM" id="Phobius"/>
    </source>
</evidence>
<sequence>MVFPALTAFYGALLGIVFVALSLWVTVGRAKYRVHHGDGGQTLLRRQIRIHANFAEYVPLALLLIGLNEAGGADGGVVRTLLVALLAARVAHPFGMLAPEGSLRQYGLRAPAMLVTWTVILITAIMLLAR</sequence>
<dbReference type="Pfam" id="PF01124">
    <property type="entry name" value="MAPEG"/>
    <property type="match status" value="1"/>
</dbReference>
<dbReference type="SUPFAM" id="SSF161084">
    <property type="entry name" value="MAPEG domain-like"/>
    <property type="match status" value="1"/>
</dbReference>
<gene>
    <name evidence="6" type="ORF">FHS82_000746</name>
</gene>
<dbReference type="EMBL" id="JAASQI010000001">
    <property type="protein sequence ID" value="NIJ56933.1"/>
    <property type="molecule type" value="Genomic_DNA"/>
</dbReference>
<evidence type="ECO:0000313" key="7">
    <source>
        <dbReference type="Proteomes" id="UP001429580"/>
    </source>
</evidence>
<dbReference type="PANTHER" id="PTHR35814">
    <property type="match status" value="1"/>
</dbReference>
<dbReference type="Gene3D" id="1.20.120.550">
    <property type="entry name" value="Membrane associated eicosanoid/glutathione metabolism-like domain"/>
    <property type="match status" value="1"/>
</dbReference>
<reference evidence="6 7" key="1">
    <citation type="submission" date="2020-03" db="EMBL/GenBank/DDBJ databases">
        <title>Genomic Encyclopedia of Type Strains, Phase IV (KMG-IV): sequencing the most valuable type-strain genomes for metagenomic binning, comparative biology and taxonomic classification.</title>
        <authorList>
            <person name="Goeker M."/>
        </authorList>
    </citation>
    <scope>NUCLEOTIDE SEQUENCE [LARGE SCALE GENOMIC DNA]</scope>
    <source>
        <strain evidence="6 7">DSM 103870</strain>
    </source>
</reference>
<evidence type="ECO:0000313" key="6">
    <source>
        <dbReference type="EMBL" id="NIJ56933.1"/>
    </source>
</evidence>
<feature type="transmembrane region" description="Helical" evidence="5">
    <location>
        <begin position="6"/>
        <end position="27"/>
    </location>
</feature>
<evidence type="ECO:0008006" key="8">
    <source>
        <dbReference type="Google" id="ProtNLM"/>
    </source>
</evidence>
<proteinExistence type="predicted"/>
<evidence type="ECO:0000256" key="4">
    <source>
        <dbReference type="ARBA" id="ARBA00023136"/>
    </source>
</evidence>
<keyword evidence="3 5" id="KW-1133">Transmembrane helix</keyword>
<dbReference type="InterPro" id="IPR023352">
    <property type="entry name" value="MAPEG-like_dom_sf"/>
</dbReference>
<keyword evidence="4 5" id="KW-0472">Membrane</keyword>
<evidence type="ECO:0000256" key="1">
    <source>
        <dbReference type="ARBA" id="ARBA00004370"/>
    </source>
</evidence>
<dbReference type="Proteomes" id="UP001429580">
    <property type="component" value="Unassembled WGS sequence"/>
</dbReference>
<dbReference type="RefSeq" id="WP_166948819.1">
    <property type="nucleotide sequence ID" value="NZ_JAASQI010000001.1"/>
</dbReference>
<name>A0ABX0UVF2_9HYPH</name>
<accession>A0ABX0UVF2</accession>
<keyword evidence="7" id="KW-1185">Reference proteome</keyword>
<feature type="transmembrane region" description="Helical" evidence="5">
    <location>
        <begin position="110"/>
        <end position="129"/>
    </location>
</feature>
<organism evidence="6 7">
    <name type="scientific">Pseudochelatococcus lubricantis</name>
    <dbReference type="NCBI Taxonomy" id="1538102"/>
    <lineage>
        <taxon>Bacteria</taxon>
        <taxon>Pseudomonadati</taxon>
        <taxon>Pseudomonadota</taxon>
        <taxon>Alphaproteobacteria</taxon>
        <taxon>Hyphomicrobiales</taxon>
        <taxon>Chelatococcaceae</taxon>
        <taxon>Pseudochelatococcus</taxon>
    </lineage>
</organism>